<evidence type="ECO:0000313" key="16">
    <source>
        <dbReference type="Proteomes" id="UP000838756"/>
    </source>
</evidence>
<keyword evidence="7" id="KW-0735">Signal-anchor</keyword>
<evidence type="ECO:0000256" key="12">
    <source>
        <dbReference type="RuleBase" id="RU003832"/>
    </source>
</evidence>
<feature type="domain" description="Fucosyltransferase C-terminal" evidence="13">
    <location>
        <begin position="158"/>
        <end position="337"/>
    </location>
</feature>
<sequence length="359" mass="42969">MWKPLHALKKTVPFLKNAKVPEGQTVFVKQRCKYINCYITYDRDLLRDSNQNLDAVVFNVRDIVKYQTEDIYLQRSPVQKYIFHSLDSSDKYPVCDPFFDDFFNWTWTYKLNSVIPQTLINIYNANKAWVGPKWNMTWVRKMTRLTRNLDRFNKKSFNKTNAVAWVIPRCKTKERYQDFINDLRSELKSYNYSLDLYGASGNRKCPSGSIQKFLEMIEKKYFFQLVLEDAFAEDYVSERMVKALSYIVVPIVLGISEYKSFLPPGSYLNAQSFDMKKLGAIIDYLIQHPTTYYYFFDWKNHYYYTAHPRSQMCDLCTRLNGNETTGTPTSYRHFRKWWNPDYRDACKEMSMNNRFYKNF</sequence>
<comment type="pathway">
    <text evidence="2">Protein modification; protein glycosylation.</text>
</comment>
<dbReference type="InterPro" id="IPR055270">
    <property type="entry name" value="Glyco_tran_10_C"/>
</dbReference>
<evidence type="ECO:0000256" key="10">
    <source>
        <dbReference type="ARBA" id="ARBA00023136"/>
    </source>
</evidence>
<evidence type="ECO:0000256" key="3">
    <source>
        <dbReference type="ARBA" id="ARBA00008919"/>
    </source>
</evidence>
<keyword evidence="16" id="KW-1185">Reference proteome</keyword>
<dbReference type="Proteomes" id="UP000838756">
    <property type="component" value="Unassembled WGS sequence"/>
</dbReference>
<keyword evidence="4 12" id="KW-0328">Glycosyltransferase</keyword>
<comment type="caution">
    <text evidence="15">The sequence shown here is derived from an EMBL/GenBank/DDBJ whole genome shotgun (WGS) entry which is preliminary data.</text>
</comment>
<evidence type="ECO:0000256" key="5">
    <source>
        <dbReference type="ARBA" id="ARBA00022679"/>
    </source>
</evidence>
<comment type="subcellular location">
    <subcellularLocation>
        <location evidence="1 12">Golgi apparatus</location>
        <location evidence="1 12">Golgi stack membrane</location>
        <topology evidence="1 12">Single-pass type II membrane protein</topology>
    </subcellularLocation>
</comment>
<gene>
    <name evidence="15" type="primary">jg6153</name>
    <name evidence="15" type="ORF">PAEG_LOCUS12435</name>
</gene>
<feature type="domain" description="Fucosyltransferase N-terminal" evidence="14">
    <location>
        <begin position="27"/>
        <end position="115"/>
    </location>
</feature>
<dbReference type="SUPFAM" id="SSF53756">
    <property type="entry name" value="UDP-Glycosyltransferase/glycogen phosphorylase"/>
    <property type="match status" value="1"/>
</dbReference>
<dbReference type="Pfam" id="PF00852">
    <property type="entry name" value="Glyco_transf_10"/>
    <property type="match status" value="1"/>
</dbReference>
<evidence type="ECO:0000256" key="8">
    <source>
        <dbReference type="ARBA" id="ARBA00022989"/>
    </source>
</evidence>
<reference evidence="15" key="1">
    <citation type="submission" date="2022-03" db="EMBL/GenBank/DDBJ databases">
        <authorList>
            <person name="Lindestad O."/>
        </authorList>
    </citation>
    <scope>NUCLEOTIDE SEQUENCE</scope>
</reference>
<evidence type="ECO:0000256" key="7">
    <source>
        <dbReference type="ARBA" id="ARBA00022968"/>
    </source>
</evidence>
<organism evidence="15 16">
    <name type="scientific">Pararge aegeria aegeria</name>
    <dbReference type="NCBI Taxonomy" id="348720"/>
    <lineage>
        <taxon>Eukaryota</taxon>
        <taxon>Metazoa</taxon>
        <taxon>Ecdysozoa</taxon>
        <taxon>Arthropoda</taxon>
        <taxon>Hexapoda</taxon>
        <taxon>Insecta</taxon>
        <taxon>Pterygota</taxon>
        <taxon>Neoptera</taxon>
        <taxon>Endopterygota</taxon>
        <taxon>Lepidoptera</taxon>
        <taxon>Glossata</taxon>
        <taxon>Ditrysia</taxon>
        <taxon>Papilionoidea</taxon>
        <taxon>Nymphalidae</taxon>
        <taxon>Satyrinae</taxon>
        <taxon>Satyrini</taxon>
        <taxon>Parargina</taxon>
        <taxon>Pararge</taxon>
    </lineage>
</organism>
<evidence type="ECO:0000259" key="14">
    <source>
        <dbReference type="Pfam" id="PF17039"/>
    </source>
</evidence>
<evidence type="ECO:0000256" key="4">
    <source>
        <dbReference type="ARBA" id="ARBA00022676"/>
    </source>
</evidence>
<keyword evidence="9 12" id="KW-0333">Golgi apparatus</keyword>
<dbReference type="EC" id="2.4.1.-" evidence="12"/>
<dbReference type="Gene3D" id="3.40.50.11660">
    <property type="entry name" value="Glycosyl transferase family 10, C-terminal domain"/>
    <property type="match status" value="1"/>
</dbReference>
<accession>A0A8S4RBQ3</accession>
<dbReference type="InterPro" id="IPR038577">
    <property type="entry name" value="GT10-like_C_sf"/>
</dbReference>
<dbReference type="GO" id="GO:0032580">
    <property type="term" value="C:Golgi cisterna membrane"/>
    <property type="evidence" value="ECO:0007669"/>
    <property type="project" value="UniProtKB-SubCell"/>
</dbReference>
<dbReference type="InterPro" id="IPR031481">
    <property type="entry name" value="Glyco_tran_10_N"/>
</dbReference>
<dbReference type="GO" id="GO:0008417">
    <property type="term" value="F:fucosyltransferase activity"/>
    <property type="evidence" value="ECO:0007669"/>
    <property type="project" value="InterPro"/>
</dbReference>
<dbReference type="AlphaFoldDB" id="A0A8S4RBQ3"/>
<keyword evidence="6 12" id="KW-0812">Transmembrane</keyword>
<evidence type="ECO:0000313" key="15">
    <source>
        <dbReference type="EMBL" id="CAH2234681.1"/>
    </source>
</evidence>
<dbReference type="OrthoDB" id="427096at2759"/>
<evidence type="ECO:0000256" key="6">
    <source>
        <dbReference type="ARBA" id="ARBA00022692"/>
    </source>
</evidence>
<dbReference type="InterPro" id="IPR001503">
    <property type="entry name" value="Glyco_trans_10"/>
</dbReference>
<dbReference type="EMBL" id="CAKXAJ010025077">
    <property type="protein sequence ID" value="CAH2234681.1"/>
    <property type="molecule type" value="Genomic_DNA"/>
</dbReference>
<dbReference type="PANTHER" id="PTHR48438:SF1">
    <property type="entry name" value="ALPHA-(1,3)-FUCOSYLTRANSFERASE C-RELATED"/>
    <property type="match status" value="1"/>
</dbReference>
<keyword evidence="10" id="KW-0472">Membrane</keyword>
<dbReference type="PANTHER" id="PTHR48438">
    <property type="entry name" value="ALPHA-(1,3)-FUCOSYLTRANSFERASE C-RELATED"/>
    <property type="match status" value="1"/>
</dbReference>
<proteinExistence type="inferred from homology"/>
<keyword evidence="5 12" id="KW-0808">Transferase</keyword>
<evidence type="ECO:0000256" key="9">
    <source>
        <dbReference type="ARBA" id="ARBA00023034"/>
    </source>
</evidence>
<comment type="similarity">
    <text evidence="3 12">Belongs to the glycosyltransferase 10 family.</text>
</comment>
<dbReference type="Pfam" id="PF17039">
    <property type="entry name" value="Glyco_tran_10_N"/>
    <property type="match status" value="1"/>
</dbReference>
<evidence type="ECO:0000256" key="1">
    <source>
        <dbReference type="ARBA" id="ARBA00004447"/>
    </source>
</evidence>
<protein>
    <recommendedName>
        <fullName evidence="12">Fucosyltransferase</fullName>
        <ecNumber evidence="12">2.4.1.-</ecNumber>
    </recommendedName>
</protein>
<evidence type="ECO:0000256" key="11">
    <source>
        <dbReference type="ARBA" id="ARBA00023180"/>
    </source>
</evidence>
<keyword evidence="8" id="KW-1133">Transmembrane helix</keyword>
<evidence type="ECO:0000256" key="2">
    <source>
        <dbReference type="ARBA" id="ARBA00004922"/>
    </source>
</evidence>
<evidence type="ECO:0000259" key="13">
    <source>
        <dbReference type="Pfam" id="PF00852"/>
    </source>
</evidence>
<keyword evidence="11" id="KW-0325">Glycoprotein</keyword>
<name>A0A8S4RBQ3_9NEOP</name>